<dbReference type="STRING" id="1715691.TA5113_01211"/>
<dbReference type="AlphaFoldDB" id="A0A0P1ISR7"/>
<dbReference type="SUPFAM" id="SSF54909">
    <property type="entry name" value="Dimeric alpha+beta barrel"/>
    <property type="match status" value="1"/>
</dbReference>
<proteinExistence type="predicted"/>
<keyword evidence="3" id="KW-1185">Reference proteome</keyword>
<dbReference type="Proteomes" id="UP000051184">
    <property type="component" value="Unassembled WGS sequence"/>
</dbReference>
<dbReference type="PROSITE" id="PS51502">
    <property type="entry name" value="S_R_A_B_BARREL"/>
    <property type="match status" value="1"/>
</dbReference>
<dbReference type="InterPro" id="IPR013097">
    <property type="entry name" value="Dabb"/>
</dbReference>
<dbReference type="SMART" id="SM00886">
    <property type="entry name" value="Dabb"/>
    <property type="match status" value="1"/>
</dbReference>
<gene>
    <name evidence="2" type="ORF">TA5114_02384</name>
</gene>
<dbReference type="OrthoDB" id="9816070at2"/>
<dbReference type="EMBL" id="CYUE01000020">
    <property type="protein sequence ID" value="CUK26569.1"/>
    <property type="molecule type" value="Genomic_DNA"/>
</dbReference>
<dbReference type="RefSeq" id="WP_058315446.1">
    <property type="nucleotide sequence ID" value="NZ_CYTO01000009.1"/>
</dbReference>
<feature type="domain" description="Stress-response A/B barrel" evidence="1">
    <location>
        <begin position="2"/>
        <end position="100"/>
    </location>
</feature>
<evidence type="ECO:0000313" key="2">
    <source>
        <dbReference type="EMBL" id="CUK26569.1"/>
    </source>
</evidence>
<dbReference type="Gene3D" id="3.30.70.100">
    <property type="match status" value="1"/>
</dbReference>
<organism evidence="2 3">
    <name type="scientific">Cognatishimia activa</name>
    <dbReference type="NCBI Taxonomy" id="1715691"/>
    <lineage>
        <taxon>Bacteria</taxon>
        <taxon>Pseudomonadati</taxon>
        <taxon>Pseudomonadota</taxon>
        <taxon>Alphaproteobacteria</taxon>
        <taxon>Rhodobacterales</taxon>
        <taxon>Paracoccaceae</taxon>
        <taxon>Cognatishimia</taxon>
    </lineage>
</organism>
<dbReference type="Pfam" id="PF07876">
    <property type="entry name" value="Dabb"/>
    <property type="match status" value="1"/>
</dbReference>
<evidence type="ECO:0000313" key="3">
    <source>
        <dbReference type="Proteomes" id="UP000051184"/>
    </source>
</evidence>
<name>A0A0P1ISR7_9RHOB</name>
<dbReference type="InterPro" id="IPR011008">
    <property type="entry name" value="Dimeric_a/b-barrel"/>
</dbReference>
<protein>
    <submittedName>
        <fullName evidence="2">Stress responsive A/B Barrel Domain protein</fullName>
    </submittedName>
</protein>
<accession>A0A0P1ISR7</accession>
<reference evidence="3" key="1">
    <citation type="submission" date="2015-09" db="EMBL/GenBank/DDBJ databases">
        <authorList>
            <person name="Rodrigo-Torres Lidia"/>
            <person name="Arahal R.David."/>
        </authorList>
    </citation>
    <scope>NUCLEOTIDE SEQUENCE [LARGE SCALE GENOMIC DNA]</scope>
    <source>
        <strain evidence="3">CECT 5114</strain>
    </source>
</reference>
<sequence length="102" mass="11274">MILHCVFCHFRDDVSEADKTAALKALEAFSLTLDGVESFKFGPNKDFEQKSQSYDQGFVIGFTNEDALHHYADHPKHKKLGGQLAQLCQGGGDGIIVFDLDV</sequence>
<evidence type="ECO:0000259" key="1">
    <source>
        <dbReference type="PROSITE" id="PS51502"/>
    </source>
</evidence>